<dbReference type="InterPro" id="IPR003599">
    <property type="entry name" value="Ig_sub"/>
</dbReference>
<gene>
    <name evidence="2" type="ORF">KUTeg_017515</name>
</gene>
<dbReference type="InterPro" id="IPR007110">
    <property type="entry name" value="Ig-like_dom"/>
</dbReference>
<dbReference type="SMART" id="SM00409">
    <property type="entry name" value="IG"/>
    <property type="match status" value="2"/>
</dbReference>
<protein>
    <recommendedName>
        <fullName evidence="1">Ig-like domain-containing protein</fullName>
    </recommendedName>
</protein>
<name>A0ABQ9EJ14_TEGGR</name>
<dbReference type="InterPro" id="IPR037448">
    <property type="entry name" value="Zig-8"/>
</dbReference>
<dbReference type="PROSITE" id="PS50835">
    <property type="entry name" value="IG_LIKE"/>
    <property type="match status" value="1"/>
</dbReference>
<dbReference type="PANTHER" id="PTHR23279:SF36">
    <property type="entry name" value="DEFECTIVE PROBOSCIS EXTENSION RESPONSE 9, ISOFORM A"/>
    <property type="match status" value="1"/>
</dbReference>
<feature type="domain" description="Ig-like" evidence="1">
    <location>
        <begin position="90"/>
        <end position="172"/>
    </location>
</feature>
<dbReference type="SUPFAM" id="SSF48726">
    <property type="entry name" value="Immunoglobulin"/>
    <property type="match status" value="1"/>
</dbReference>
<sequence length="179" mass="20625">MFQVAWRRVSKDYPLTVGLTTFDPKEDMSVSFKQITEYQTHWDLVIKRVEMKHKGMYECQISATVVHTHHVYLNVLPIKVTGTEFVNIFSKINLTCNATGAVVAPHDIDWFFEGRVISTEYKKWRNRIQILKYTPEVPGKSLISNLIIDISSSEDSGRYVCRSSDVHAVAFNKPKLIPF</sequence>
<dbReference type="InterPro" id="IPR013151">
    <property type="entry name" value="Immunoglobulin_dom"/>
</dbReference>
<accession>A0ABQ9EJ14</accession>
<dbReference type="Pfam" id="PF00047">
    <property type="entry name" value="ig"/>
    <property type="match status" value="1"/>
</dbReference>
<dbReference type="InterPro" id="IPR013783">
    <property type="entry name" value="Ig-like_fold"/>
</dbReference>
<organism evidence="2 3">
    <name type="scientific">Tegillarca granosa</name>
    <name type="common">Malaysian cockle</name>
    <name type="synonym">Anadara granosa</name>
    <dbReference type="NCBI Taxonomy" id="220873"/>
    <lineage>
        <taxon>Eukaryota</taxon>
        <taxon>Metazoa</taxon>
        <taxon>Spiralia</taxon>
        <taxon>Lophotrochozoa</taxon>
        <taxon>Mollusca</taxon>
        <taxon>Bivalvia</taxon>
        <taxon>Autobranchia</taxon>
        <taxon>Pteriomorphia</taxon>
        <taxon>Arcoida</taxon>
        <taxon>Arcoidea</taxon>
        <taxon>Arcidae</taxon>
        <taxon>Tegillarca</taxon>
    </lineage>
</organism>
<evidence type="ECO:0000259" key="1">
    <source>
        <dbReference type="PROSITE" id="PS50835"/>
    </source>
</evidence>
<dbReference type="InterPro" id="IPR036179">
    <property type="entry name" value="Ig-like_dom_sf"/>
</dbReference>
<dbReference type="EMBL" id="JARBDR010000903">
    <property type="protein sequence ID" value="KAJ8303932.1"/>
    <property type="molecule type" value="Genomic_DNA"/>
</dbReference>
<reference evidence="2 3" key="1">
    <citation type="submission" date="2022-12" db="EMBL/GenBank/DDBJ databases">
        <title>Chromosome-level genome of Tegillarca granosa.</title>
        <authorList>
            <person name="Kim J."/>
        </authorList>
    </citation>
    <scope>NUCLEOTIDE SEQUENCE [LARGE SCALE GENOMIC DNA]</scope>
    <source>
        <strain evidence="2">Teg-2019</strain>
        <tissue evidence="2">Adductor muscle</tissue>
    </source>
</reference>
<dbReference type="PANTHER" id="PTHR23279">
    <property type="entry name" value="DEFECTIVE PROBOSCIS EXTENSION RESPONSE DPR -RELATED"/>
    <property type="match status" value="1"/>
</dbReference>
<dbReference type="Proteomes" id="UP001217089">
    <property type="component" value="Unassembled WGS sequence"/>
</dbReference>
<dbReference type="Gene3D" id="2.60.40.10">
    <property type="entry name" value="Immunoglobulins"/>
    <property type="match status" value="2"/>
</dbReference>
<comment type="caution">
    <text evidence="2">The sequence shown here is derived from an EMBL/GenBank/DDBJ whole genome shotgun (WGS) entry which is preliminary data.</text>
</comment>
<evidence type="ECO:0000313" key="3">
    <source>
        <dbReference type="Proteomes" id="UP001217089"/>
    </source>
</evidence>
<proteinExistence type="predicted"/>
<evidence type="ECO:0000313" key="2">
    <source>
        <dbReference type="EMBL" id="KAJ8303932.1"/>
    </source>
</evidence>
<keyword evidence="3" id="KW-1185">Reference proteome</keyword>